<evidence type="ECO:0000313" key="2">
    <source>
        <dbReference type="EMBL" id="KEY68312.1"/>
    </source>
</evidence>
<proteinExistence type="predicted"/>
<sequence length="434" mass="49246">MTTTTSPATREHWLELIAKRKQRQRCADDVEAIKRACSTTCASKHVAECKDCYPKVIERIRARYCGSPEQEWFTERKAFLHKLDGLLSDAKEQRAGLKLIDEILESEKEAWYRWVLRTYPEFFAVAPRSIDTKELRTMLDDPDRSLEEVVATVWRGLDQPANWAADVDAFIAKVDAANGDAAALKQLHVSQFFSHEATGEAYEAERQYRQDYLAGPTSSLDSIMDKIIAEYQNGKKSQPQRIEFQNQLDAVRRAKVAHEQKMRDRNNKRNQPPPVNERLYDLPPCYVCKSAVDPKDVFSCTICQAERQMGADRPLTAYCSERCFHRGHVGHSEKAHDCEAGDQCAQLRDQDTAMGDNGSDHPVVCRECLGKYKITLYCNDRCAGQNLKQHKQDKHGVNEGLESLQGHTQALQEVLDTVLAKGNPGLQFKPVDEA</sequence>
<accession>A0A084ASN3</accession>
<protein>
    <recommendedName>
        <fullName evidence="4">Suppressor of anucleate metulae protein B</fullName>
    </recommendedName>
</protein>
<dbReference type="AlphaFoldDB" id="A0A084ASN3"/>
<keyword evidence="3" id="KW-1185">Reference proteome</keyword>
<feature type="region of interest" description="Disordered" evidence="1">
    <location>
        <begin position="254"/>
        <end position="276"/>
    </location>
</feature>
<gene>
    <name evidence="2" type="ORF">S7711_07785</name>
</gene>
<name>A0A084ASN3_STACB</name>
<dbReference type="HOGENOM" id="CLU_033919_0_0_1"/>
<organism evidence="2 3">
    <name type="scientific">Stachybotrys chartarum (strain CBS 109288 / IBT 7711)</name>
    <name type="common">Toxic black mold</name>
    <name type="synonym">Stilbospora chartarum</name>
    <dbReference type="NCBI Taxonomy" id="1280523"/>
    <lineage>
        <taxon>Eukaryota</taxon>
        <taxon>Fungi</taxon>
        <taxon>Dikarya</taxon>
        <taxon>Ascomycota</taxon>
        <taxon>Pezizomycotina</taxon>
        <taxon>Sordariomycetes</taxon>
        <taxon>Hypocreomycetidae</taxon>
        <taxon>Hypocreales</taxon>
        <taxon>Stachybotryaceae</taxon>
        <taxon>Stachybotrys</taxon>
    </lineage>
</organism>
<dbReference type="EMBL" id="KL648583">
    <property type="protein sequence ID" value="KEY68312.1"/>
    <property type="molecule type" value="Genomic_DNA"/>
</dbReference>
<feature type="compositionally biased region" description="Basic and acidic residues" evidence="1">
    <location>
        <begin position="254"/>
        <end position="267"/>
    </location>
</feature>
<dbReference type="Proteomes" id="UP000028045">
    <property type="component" value="Unassembled WGS sequence"/>
</dbReference>
<evidence type="ECO:0008006" key="4">
    <source>
        <dbReference type="Google" id="ProtNLM"/>
    </source>
</evidence>
<dbReference type="OrthoDB" id="5424793at2759"/>
<evidence type="ECO:0000256" key="1">
    <source>
        <dbReference type="SAM" id="MobiDB-lite"/>
    </source>
</evidence>
<evidence type="ECO:0000313" key="3">
    <source>
        <dbReference type="Proteomes" id="UP000028045"/>
    </source>
</evidence>
<reference evidence="2 3" key="1">
    <citation type="journal article" date="2014" name="BMC Genomics">
        <title>Comparative genome sequencing reveals chemotype-specific gene clusters in the toxigenic black mold Stachybotrys.</title>
        <authorList>
            <person name="Semeiks J."/>
            <person name="Borek D."/>
            <person name="Otwinowski Z."/>
            <person name="Grishin N.V."/>
        </authorList>
    </citation>
    <scope>NUCLEOTIDE SEQUENCE [LARGE SCALE GENOMIC DNA]</scope>
    <source>
        <strain evidence="3">CBS 109288 / IBT 7711</strain>
    </source>
</reference>